<accession>A0A061R517</accession>
<feature type="domain" description="G-patch" evidence="2">
    <location>
        <begin position="184"/>
        <end position="230"/>
    </location>
</feature>
<dbReference type="InterPro" id="IPR000467">
    <property type="entry name" value="G_patch_dom"/>
</dbReference>
<evidence type="ECO:0000259" key="2">
    <source>
        <dbReference type="PROSITE" id="PS50174"/>
    </source>
</evidence>
<feature type="compositionally biased region" description="Basic residues" evidence="1">
    <location>
        <begin position="250"/>
        <end position="265"/>
    </location>
</feature>
<dbReference type="PANTHER" id="PTHR13288">
    <property type="entry name" value="SPLICING FACTOR 45 SPF45"/>
    <property type="match status" value="1"/>
</dbReference>
<feature type="region of interest" description="Disordered" evidence="1">
    <location>
        <begin position="1"/>
        <end position="184"/>
    </location>
</feature>
<dbReference type="GO" id="GO:0071011">
    <property type="term" value="C:precatalytic spliceosome"/>
    <property type="evidence" value="ECO:0007669"/>
    <property type="project" value="TreeGrafter"/>
</dbReference>
<feature type="compositionally biased region" description="Basic and acidic residues" evidence="1">
    <location>
        <begin position="138"/>
        <end position="154"/>
    </location>
</feature>
<evidence type="ECO:0000313" key="3">
    <source>
        <dbReference type="EMBL" id="JAC65854.1"/>
    </source>
</evidence>
<dbReference type="PROSITE" id="PS50174">
    <property type="entry name" value="G_PATCH"/>
    <property type="match status" value="1"/>
</dbReference>
<gene>
    <name evidence="3" type="primary">SPF45</name>
    <name evidence="3" type="ORF">TSPGSL018_15085</name>
</gene>
<dbReference type="PANTHER" id="PTHR13288:SF8">
    <property type="entry name" value="SPLICING FACTOR 45"/>
    <property type="match status" value="1"/>
</dbReference>
<reference evidence="3" key="1">
    <citation type="submission" date="2014-05" db="EMBL/GenBank/DDBJ databases">
        <title>The transcriptome of the halophilic microalga Tetraselmis sp. GSL018 isolated from the Great Salt Lake, Utah.</title>
        <authorList>
            <person name="Jinkerson R.E."/>
            <person name="D'Adamo S."/>
            <person name="Posewitz M.C."/>
        </authorList>
    </citation>
    <scope>NUCLEOTIDE SEQUENCE</scope>
    <source>
        <strain evidence="3">GSL018</strain>
    </source>
</reference>
<organism evidence="3">
    <name type="scientific">Tetraselmis sp. GSL018</name>
    <dbReference type="NCBI Taxonomy" id="582737"/>
    <lineage>
        <taxon>Eukaryota</taxon>
        <taxon>Viridiplantae</taxon>
        <taxon>Chlorophyta</taxon>
        <taxon>core chlorophytes</taxon>
        <taxon>Chlorodendrophyceae</taxon>
        <taxon>Chlorodendrales</taxon>
        <taxon>Chlorodendraceae</taxon>
        <taxon>Tetraselmis</taxon>
    </lineage>
</organism>
<dbReference type="InterPro" id="IPR040052">
    <property type="entry name" value="RBM17"/>
</dbReference>
<dbReference type="AlphaFoldDB" id="A0A061R517"/>
<feature type="compositionally biased region" description="Polar residues" evidence="1">
    <location>
        <begin position="18"/>
        <end position="29"/>
    </location>
</feature>
<feature type="compositionally biased region" description="Basic and acidic residues" evidence="1">
    <location>
        <begin position="83"/>
        <end position="131"/>
    </location>
</feature>
<evidence type="ECO:0000256" key="1">
    <source>
        <dbReference type="SAM" id="MobiDB-lite"/>
    </source>
</evidence>
<dbReference type="GO" id="GO:0003676">
    <property type="term" value="F:nucleic acid binding"/>
    <property type="evidence" value="ECO:0007669"/>
    <property type="project" value="InterPro"/>
</dbReference>
<proteinExistence type="predicted"/>
<dbReference type="EMBL" id="GBEZ01020849">
    <property type="protein sequence ID" value="JAC65854.1"/>
    <property type="molecule type" value="Transcribed_RNA"/>
</dbReference>
<dbReference type="Pfam" id="PF01585">
    <property type="entry name" value="G-patch"/>
    <property type="match status" value="1"/>
</dbReference>
<protein>
    <submittedName>
        <fullName evidence="3">Splicing factor 45</fullName>
    </submittedName>
</protein>
<dbReference type="SMART" id="SM00443">
    <property type="entry name" value="G_patch"/>
    <property type="match status" value="1"/>
</dbReference>
<name>A0A061R517_9CHLO</name>
<sequence length="298" mass="31848">MSLYGDLPSAKDDRTGSPLVSWSGKTGATSMLPPSALRKRAMNFPVPTSVKKSAGKEVEVSAPSATSSDTLLGAVGTLSGINPKDEYDPARPNDYEEVRRERERLRQEAEAEADRQAKLKEAEERQAEEQRLAATRPPEQRESALKISGEEAFLRRGRIGRAGPDPAEGGAMAPPNPPAAEGGGMTAAQRMMEKMGWKAGQGLGKARQGMTTPLMAQKTDTHSAVIVNAEPVTAPPPGNPDERCSSPQHGRARGGRRTARGRGRRGVQQVRAGEPRHHLRGHRAGIPGIGGCPHLCRV</sequence>
<feature type="region of interest" description="Disordered" evidence="1">
    <location>
        <begin position="230"/>
        <end position="285"/>
    </location>
</feature>
<dbReference type="GO" id="GO:0045292">
    <property type="term" value="P:mRNA cis splicing, via spliceosome"/>
    <property type="evidence" value="ECO:0007669"/>
    <property type="project" value="InterPro"/>
</dbReference>